<dbReference type="Proteomes" id="UP000886998">
    <property type="component" value="Unassembled WGS sequence"/>
</dbReference>
<keyword evidence="3" id="KW-1185">Reference proteome</keyword>
<accession>A0A8X6XL18</accession>
<dbReference type="EMBL" id="BMAV01009841">
    <property type="protein sequence ID" value="GFY54374.1"/>
    <property type="molecule type" value="Genomic_DNA"/>
</dbReference>
<sequence>MALEKMEKKTDLKNIKPPTNFKKKTKKNIPLKITREKDPLYKPTPVSKRSRRQETIQTSDDMDTDANPTDTDYVTDLAPEEYESLLEADFQQAPTPQEFTFFR</sequence>
<feature type="compositionally biased region" description="Basic and acidic residues" evidence="1">
    <location>
        <begin position="1"/>
        <end position="14"/>
    </location>
</feature>
<reference evidence="2" key="1">
    <citation type="submission" date="2020-08" db="EMBL/GenBank/DDBJ databases">
        <title>Multicomponent nature underlies the extraordinary mechanical properties of spider dragline silk.</title>
        <authorList>
            <person name="Kono N."/>
            <person name="Nakamura H."/>
            <person name="Mori M."/>
            <person name="Yoshida Y."/>
            <person name="Ohtoshi R."/>
            <person name="Malay A.D."/>
            <person name="Moran D.A.P."/>
            <person name="Tomita M."/>
            <person name="Numata K."/>
            <person name="Arakawa K."/>
        </authorList>
    </citation>
    <scope>NUCLEOTIDE SEQUENCE</scope>
</reference>
<name>A0A8X6XL18_9ARAC</name>
<comment type="caution">
    <text evidence="2">The sequence shown here is derived from an EMBL/GenBank/DDBJ whole genome shotgun (WGS) entry which is preliminary data.</text>
</comment>
<feature type="region of interest" description="Disordered" evidence="1">
    <location>
        <begin position="1"/>
        <end position="71"/>
    </location>
</feature>
<organism evidence="2 3">
    <name type="scientific">Trichonephila inaurata madagascariensis</name>
    <dbReference type="NCBI Taxonomy" id="2747483"/>
    <lineage>
        <taxon>Eukaryota</taxon>
        <taxon>Metazoa</taxon>
        <taxon>Ecdysozoa</taxon>
        <taxon>Arthropoda</taxon>
        <taxon>Chelicerata</taxon>
        <taxon>Arachnida</taxon>
        <taxon>Araneae</taxon>
        <taxon>Araneomorphae</taxon>
        <taxon>Entelegynae</taxon>
        <taxon>Araneoidea</taxon>
        <taxon>Nephilidae</taxon>
        <taxon>Trichonephila</taxon>
        <taxon>Trichonephila inaurata</taxon>
    </lineage>
</organism>
<gene>
    <name evidence="2" type="ORF">TNIN_339301</name>
</gene>
<proteinExistence type="predicted"/>
<evidence type="ECO:0000256" key="1">
    <source>
        <dbReference type="SAM" id="MobiDB-lite"/>
    </source>
</evidence>
<evidence type="ECO:0000313" key="3">
    <source>
        <dbReference type="Proteomes" id="UP000886998"/>
    </source>
</evidence>
<protein>
    <submittedName>
        <fullName evidence="2">Uncharacterized protein</fullName>
    </submittedName>
</protein>
<dbReference type="AlphaFoldDB" id="A0A8X6XL18"/>
<evidence type="ECO:0000313" key="2">
    <source>
        <dbReference type="EMBL" id="GFY54374.1"/>
    </source>
</evidence>